<dbReference type="EMBL" id="CDMY01000389">
    <property type="protein sequence ID" value="CEM08925.1"/>
    <property type="molecule type" value="Genomic_DNA"/>
</dbReference>
<sequence>MVQNGPGYLHAVANYESNVINWNKNNNTKAAWNDDFVFIYPSDGTYYMDHPLCILDGASWTSTEQVAAAESFIAYATDSDRADGLLDYGIRAWDSTREISPAGTAPFLLENGVIPAKQTPQLPFPTTSVIDAVITTWKANKKPAVVVLVLDVSGSMTGSKTAEMKAAVRDFLGAMQDHDELYLIRFNFEVVFLEQQSGLIRDKRQALLNEVDDLLIGSTTALYNATRDAIDLINDKRNNISDTFDKSWDIVLMTDGVDSRDAGHISKEDVYNVLPNQESSDAVHIYTVGFDLSNMNEAQREEATEYLRQIAEETNGKYFDSSVGNLADVYTLISLEF</sequence>
<dbReference type="InParanoid" id="A0A0G4F881"/>
<keyword evidence="3" id="KW-1185">Reference proteome</keyword>
<dbReference type="Gene3D" id="3.40.50.410">
    <property type="entry name" value="von Willebrand factor, type A domain"/>
    <property type="match status" value="1"/>
</dbReference>
<dbReference type="OrthoDB" id="687730at2759"/>
<dbReference type="Proteomes" id="UP000041254">
    <property type="component" value="Unassembled WGS sequence"/>
</dbReference>
<name>A0A0G4F881_VITBC</name>
<dbReference type="OMA" id="NIVYATE"/>
<reference evidence="2 3" key="1">
    <citation type="submission" date="2014-11" db="EMBL/GenBank/DDBJ databases">
        <authorList>
            <person name="Zhu J."/>
            <person name="Qi W."/>
            <person name="Song R."/>
        </authorList>
    </citation>
    <scope>NUCLEOTIDE SEQUENCE [LARGE SCALE GENOMIC DNA]</scope>
</reference>
<accession>A0A0G4F881</accession>
<evidence type="ECO:0000313" key="3">
    <source>
        <dbReference type="Proteomes" id="UP000041254"/>
    </source>
</evidence>
<proteinExistence type="predicted"/>
<dbReference type="SUPFAM" id="SSF53300">
    <property type="entry name" value="vWA-like"/>
    <property type="match status" value="1"/>
</dbReference>
<dbReference type="SMART" id="SM00327">
    <property type="entry name" value="VWA"/>
    <property type="match status" value="1"/>
</dbReference>
<dbReference type="PANTHER" id="PTHR10579:SF43">
    <property type="entry name" value="ZINC FINGER (C3HC4-TYPE RING FINGER) FAMILY PROTEIN"/>
    <property type="match status" value="1"/>
</dbReference>
<dbReference type="InterPro" id="IPR036465">
    <property type="entry name" value="vWFA_dom_sf"/>
</dbReference>
<dbReference type="VEuPathDB" id="CryptoDB:Vbra_591"/>
<dbReference type="Pfam" id="PF00092">
    <property type="entry name" value="VWA"/>
    <property type="match status" value="1"/>
</dbReference>
<feature type="domain" description="VWFA" evidence="1">
    <location>
        <begin position="145"/>
        <end position="333"/>
    </location>
</feature>
<gene>
    <name evidence="2" type="ORF">Vbra_591</name>
</gene>
<organism evidence="2 3">
    <name type="scientific">Vitrella brassicaformis (strain CCMP3155)</name>
    <dbReference type="NCBI Taxonomy" id="1169540"/>
    <lineage>
        <taxon>Eukaryota</taxon>
        <taxon>Sar</taxon>
        <taxon>Alveolata</taxon>
        <taxon>Colpodellida</taxon>
        <taxon>Vitrellaceae</taxon>
        <taxon>Vitrella</taxon>
    </lineage>
</organism>
<evidence type="ECO:0000259" key="1">
    <source>
        <dbReference type="PROSITE" id="PS50234"/>
    </source>
</evidence>
<dbReference type="AlphaFoldDB" id="A0A0G4F881"/>
<dbReference type="InterPro" id="IPR002035">
    <property type="entry name" value="VWF_A"/>
</dbReference>
<dbReference type="PROSITE" id="PS50234">
    <property type="entry name" value="VWFA"/>
    <property type="match status" value="1"/>
</dbReference>
<evidence type="ECO:0000313" key="2">
    <source>
        <dbReference type="EMBL" id="CEM08925.1"/>
    </source>
</evidence>
<protein>
    <recommendedName>
        <fullName evidence="1">VWFA domain-containing protein</fullName>
    </recommendedName>
</protein>
<dbReference type="PANTHER" id="PTHR10579">
    <property type="entry name" value="CALCIUM-ACTIVATED CHLORIDE CHANNEL REGULATOR"/>
    <property type="match status" value="1"/>
</dbReference>
<dbReference type="InterPro" id="IPR051266">
    <property type="entry name" value="CLCR"/>
</dbReference>
<dbReference type="CDD" id="cd00198">
    <property type="entry name" value="vWFA"/>
    <property type="match status" value="1"/>
</dbReference>